<dbReference type="SMART" id="SM00283">
    <property type="entry name" value="MA"/>
    <property type="match status" value="1"/>
</dbReference>
<protein>
    <submittedName>
        <fullName evidence="17">Methyl-accepting chemotaxis sensory transducer with TarH sensor /methyl-accepting chemotaxis sensory transducer with Pas/Pac sensor</fullName>
    </submittedName>
</protein>
<proteinExistence type="inferred from homology"/>
<reference evidence="18" key="1">
    <citation type="submission" date="2016-10" db="EMBL/GenBank/DDBJ databases">
        <authorList>
            <person name="Varghese N."/>
            <person name="Submissions S."/>
        </authorList>
    </citation>
    <scope>NUCLEOTIDE SEQUENCE [LARGE SCALE GENOMIC DNA]</scope>
    <source>
        <strain evidence="18">DSM 123</strain>
    </source>
</reference>
<comment type="similarity">
    <text evidence="10">Belongs to the methyl-accepting chemotaxis (MCP) protein family.</text>
</comment>
<dbReference type="GO" id="GO:0005886">
    <property type="term" value="C:plasma membrane"/>
    <property type="evidence" value="ECO:0007669"/>
    <property type="project" value="UniProtKB-SubCell"/>
</dbReference>
<evidence type="ECO:0000259" key="15">
    <source>
        <dbReference type="PROSITE" id="PS50192"/>
    </source>
</evidence>
<feature type="domain" description="T-SNARE coiled-coil homology" evidence="15">
    <location>
        <begin position="610"/>
        <end position="672"/>
    </location>
</feature>
<keyword evidence="7 12" id="KW-1133">Transmembrane helix</keyword>
<dbReference type="PROSITE" id="PS50111">
    <property type="entry name" value="CHEMOTAXIS_TRANSDUC_2"/>
    <property type="match status" value="1"/>
</dbReference>
<feature type="transmembrane region" description="Helical" evidence="12">
    <location>
        <begin position="168"/>
        <end position="188"/>
    </location>
</feature>
<dbReference type="InterPro" id="IPR000727">
    <property type="entry name" value="T_SNARE_dom"/>
</dbReference>
<evidence type="ECO:0000259" key="14">
    <source>
        <dbReference type="PROSITE" id="PS50112"/>
    </source>
</evidence>
<dbReference type="SUPFAM" id="SSF158472">
    <property type="entry name" value="HAMP domain-like"/>
    <property type="match status" value="1"/>
</dbReference>
<dbReference type="RefSeq" id="WP_092683361.1">
    <property type="nucleotide sequence ID" value="NZ_FODT01000004.1"/>
</dbReference>
<gene>
    <name evidence="17" type="ORF">SAMN05444123_104142</name>
</gene>
<sequence length="714" mass="77555">MRNNLPVTTVEYPIPDDCFIVSKTDVKGRITYCNDAFIEASGFAEDELIGQPHNIVRHPDMPPEAYEDLWATLKAGKPWYGAVKNRRKNGDYYWVMASASPIWEGGKLSGYMSIRTRITNDLRAEAEQAYAELRAKKSTNYTVTAGIVRRRTVFDRLSLFTGTMKARLTTLVSVQVALMLLIGLIGMISSHQDNNRIQSIYENSTAPLAMLLDTSDRMKDNIVALHDAVVNGRAGKPVADLITRINTNIDNISKAGSSYSPRPGEEKTIADAYAARRNEFLDRAVRPGLALLAERKYDELTTLLTGPAEELYAAARQQLQRLASAQVNAAKAETSEAHRQYAIALPLVIGLLCVGVFYGGWLGLRTIQATLRPLGRLNAAMDRIAQGDFNSRILIKRDDEIGTALRNIQAMQAKLGFDREVQSETERRITNARKQEMRKLAEDFENAVGEIIQTVSSASTELESSAGTLTETADRALELTSMVATSSEEASGNVQSVALATEKMTASVNEISRQVQDSARIAASAVDQARRTNERVSDLSNAANRIGDVVELINNIAGQTNLLALNATIEAARAGEAGRGFAVVASEVKALAEQTAKATGEIAQQITGMQTATQESVDAIKEIGDTIGRLSEISSIIASAVEQQDAVTQEITHNVQDASNGTRQVTSHIGDVKRDASETGAACQQLFAAAQALSRDSSRLSLEVDRFLSTVRAA</sequence>
<dbReference type="SUPFAM" id="SSF55785">
    <property type="entry name" value="PYP-like sensor domain (PAS domain)"/>
    <property type="match status" value="1"/>
</dbReference>
<dbReference type="Gene3D" id="6.10.340.10">
    <property type="match status" value="1"/>
</dbReference>
<evidence type="ECO:0000313" key="18">
    <source>
        <dbReference type="Proteomes" id="UP000199615"/>
    </source>
</evidence>
<keyword evidence="4" id="KW-0145">Chemotaxis</keyword>
<keyword evidence="8 12" id="KW-0472">Membrane</keyword>
<dbReference type="GO" id="GO:0007165">
    <property type="term" value="P:signal transduction"/>
    <property type="evidence" value="ECO:0007669"/>
    <property type="project" value="UniProtKB-KW"/>
</dbReference>
<dbReference type="AlphaFoldDB" id="A0A1H8RWK6"/>
<dbReference type="PROSITE" id="PS50112">
    <property type="entry name" value="PAS"/>
    <property type="match status" value="1"/>
</dbReference>
<organism evidence="17 18">
    <name type="scientific">Rhodopseudomonas pseudopalustris</name>
    <dbReference type="NCBI Taxonomy" id="1513892"/>
    <lineage>
        <taxon>Bacteria</taxon>
        <taxon>Pseudomonadati</taxon>
        <taxon>Pseudomonadota</taxon>
        <taxon>Alphaproteobacteria</taxon>
        <taxon>Hyphomicrobiales</taxon>
        <taxon>Nitrobacteraceae</taxon>
        <taxon>Rhodopseudomonas</taxon>
    </lineage>
</organism>
<dbReference type="EMBL" id="FODT01000004">
    <property type="protein sequence ID" value="SEO70686.1"/>
    <property type="molecule type" value="Genomic_DNA"/>
</dbReference>
<evidence type="ECO:0000256" key="12">
    <source>
        <dbReference type="SAM" id="Phobius"/>
    </source>
</evidence>
<comment type="subcellular location">
    <subcellularLocation>
        <location evidence="1">Cell inner membrane</location>
        <topology evidence="1">Multi-pass membrane protein</topology>
    </subcellularLocation>
</comment>
<feature type="domain" description="Methyl-accepting transducer" evidence="13">
    <location>
        <begin position="451"/>
        <end position="694"/>
    </location>
</feature>
<dbReference type="GO" id="GO:0006935">
    <property type="term" value="P:chemotaxis"/>
    <property type="evidence" value="ECO:0007669"/>
    <property type="project" value="UniProtKB-KW"/>
</dbReference>
<dbReference type="InterPro" id="IPR000014">
    <property type="entry name" value="PAS"/>
</dbReference>
<evidence type="ECO:0000256" key="3">
    <source>
        <dbReference type="ARBA" id="ARBA00022481"/>
    </source>
</evidence>
<dbReference type="Pfam" id="PF02203">
    <property type="entry name" value="TarH"/>
    <property type="match status" value="1"/>
</dbReference>
<evidence type="ECO:0000256" key="7">
    <source>
        <dbReference type="ARBA" id="ARBA00022989"/>
    </source>
</evidence>
<evidence type="ECO:0000256" key="1">
    <source>
        <dbReference type="ARBA" id="ARBA00004429"/>
    </source>
</evidence>
<keyword evidence="9 11" id="KW-0807">Transducer</keyword>
<keyword evidence="2" id="KW-1003">Cell membrane</keyword>
<evidence type="ECO:0000256" key="5">
    <source>
        <dbReference type="ARBA" id="ARBA00022519"/>
    </source>
</evidence>
<evidence type="ECO:0000256" key="6">
    <source>
        <dbReference type="ARBA" id="ARBA00022692"/>
    </source>
</evidence>
<feature type="transmembrane region" description="Helical" evidence="12">
    <location>
        <begin position="341"/>
        <end position="364"/>
    </location>
</feature>
<dbReference type="PANTHER" id="PTHR32089">
    <property type="entry name" value="METHYL-ACCEPTING CHEMOTAXIS PROTEIN MCPB"/>
    <property type="match status" value="1"/>
</dbReference>
<evidence type="ECO:0000256" key="10">
    <source>
        <dbReference type="ARBA" id="ARBA00029447"/>
    </source>
</evidence>
<feature type="domain" description="PAS" evidence="14">
    <location>
        <begin position="25"/>
        <end position="76"/>
    </location>
</feature>
<evidence type="ECO:0000313" key="17">
    <source>
        <dbReference type="EMBL" id="SEO70686.1"/>
    </source>
</evidence>
<evidence type="ECO:0000256" key="11">
    <source>
        <dbReference type="PROSITE-ProRule" id="PRU00284"/>
    </source>
</evidence>
<dbReference type="SMART" id="SM00304">
    <property type="entry name" value="HAMP"/>
    <property type="match status" value="1"/>
</dbReference>
<dbReference type="InterPro" id="IPR003122">
    <property type="entry name" value="Tar_rcpt_lig-bd"/>
</dbReference>
<evidence type="ECO:0000259" key="13">
    <source>
        <dbReference type="PROSITE" id="PS50111"/>
    </source>
</evidence>
<evidence type="ECO:0000256" key="8">
    <source>
        <dbReference type="ARBA" id="ARBA00023136"/>
    </source>
</evidence>
<keyword evidence="5" id="KW-0997">Cell inner membrane</keyword>
<accession>A0A1H8RWK6</accession>
<dbReference type="Pfam" id="PF00672">
    <property type="entry name" value="HAMP"/>
    <property type="match status" value="1"/>
</dbReference>
<feature type="domain" description="HAMP" evidence="16">
    <location>
        <begin position="368"/>
        <end position="420"/>
    </location>
</feature>
<evidence type="ECO:0000256" key="9">
    <source>
        <dbReference type="ARBA" id="ARBA00023224"/>
    </source>
</evidence>
<dbReference type="Pfam" id="PF08447">
    <property type="entry name" value="PAS_3"/>
    <property type="match status" value="1"/>
</dbReference>
<dbReference type="PROSITE" id="PS50192">
    <property type="entry name" value="T_SNARE"/>
    <property type="match status" value="1"/>
</dbReference>
<dbReference type="Gene3D" id="1.10.287.950">
    <property type="entry name" value="Methyl-accepting chemotaxis protein"/>
    <property type="match status" value="1"/>
</dbReference>
<dbReference type="InterPro" id="IPR013655">
    <property type="entry name" value="PAS_fold_3"/>
</dbReference>
<dbReference type="NCBIfam" id="TIGR00229">
    <property type="entry name" value="sensory_box"/>
    <property type="match status" value="1"/>
</dbReference>
<dbReference type="CDD" id="cd06225">
    <property type="entry name" value="HAMP"/>
    <property type="match status" value="1"/>
</dbReference>
<dbReference type="CDD" id="cd00130">
    <property type="entry name" value="PAS"/>
    <property type="match status" value="1"/>
</dbReference>
<evidence type="ECO:0000256" key="2">
    <source>
        <dbReference type="ARBA" id="ARBA00022475"/>
    </source>
</evidence>
<dbReference type="InterPro" id="IPR035965">
    <property type="entry name" value="PAS-like_dom_sf"/>
</dbReference>
<dbReference type="Gene3D" id="3.30.450.20">
    <property type="entry name" value="PAS domain"/>
    <property type="match status" value="1"/>
</dbReference>
<dbReference type="PANTHER" id="PTHR32089:SF112">
    <property type="entry name" value="LYSOZYME-LIKE PROTEIN-RELATED"/>
    <property type="match status" value="1"/>
</dbReference>
<dbReference type="InterPro" id="IPR004089">
    <property type="entry name" value="MCPsignal_dom"/>
</dbReference>
<evidence type="ECO:0000259" key="16">
    <source>
        <dbReference type="PROSITE" id="PS50885"/>
    </source>
</evidence>
<dbReference type="InterPro" id="IPR003660">
    <property type="entry name" value="HAMP_dom"/>
</dbReference>
<dbReference type="SUPFAM" id="SSF58104">
    <property type="entry name" value="Methyl-accepting chemotaxis protein (MCP) signaling domain"/>
    <property type="match status" value="1"/>
</dbReference>
<evidence type="ECO:0000256" key="4">
    <source>
        <dbReference type="ARBA" id="ARBA00022500"/>
    </source>
</evidence>
<keyword evidence="6 12" id="KW-0812">Transmembrane</keyword>
<dbReference type="Proteomes" id="UP000199615">
    <property type="component" value="Unassembled WGS sequence"/>
</dbReference>
<keyword evidence="18" id="KW-1185">Reference proteome</keyword>
<name>A0A1H8RWK6_9BRAD</name>
<dbReference type="Pfam" id="PF00015">
    <property type="entry name" value="MCPsignal"/>
    <property type="match status" value="1"/>
</dbReference>
<keyword evidence="3" id="KW-0488">Methylation</keyword>
<dbReference type="OrthoDB" id="266313at2"/>
<dbReference type="PROSITE" id="PS50885">
    <property type="entry name" value="HAMP"/>
    <property type="match status" value="1"/>
</dbReference>